<sequence>MRNDKANPFVKARMGRKVDMKGILIKTPNKFEALYGEVANGLCPLGISLASQKKKYLDKVKLAVLMRDSLNSTLKKWKHLNDGQRKKLIVYGWTLAGFDLFLYAMDWAGNGMYRFGLIDSCQLPSNKENCALFEGAFCLLKELERKLTETEKLIQELHVTNMHGKCRQVTTENSPILNLNRTPK</sequence>
<keyword evidence="1" id="KW-1133">Transmembrane helix</keyword>
<proteinExistence type="predicted"/>
<accession>A0A9N9GDK5</accession>
<protein>
    <submittedName>
        <fullName evidence="2">282_t:CDS:1</fullName>
    </submittedName>
</protein>
<feature type="transmembrane region" description="Helical" evidence="1">
    <location>
        <begin position="88"/>
        <end position="105"/>
    </location>
</feature>
<keyword evidence="3" id="KW-1185">Reference proteome</keyword>
<reference evidence="2" key="1">
    <citation type="submission" date="2021-06" db="EMBL/GenBank/DDBJ databases">
        <authorList>
            <person name="Kallberg Y."/>
            <person name="Tangrot J."/>
            <person name="Rosling A."/>
        </authorList>
    </citation>
    <scope>NUCLEOTIDE SEQUENCE</scope>
    <source>
        <strain evidence="2">IA702</strain>
    </source>
</reference>
<organism evidence="2 3">
    <name type="scientific">Paraglomus occultum</name>
    <dbReference type="NCBI Taxonomy" id="144539"/>
    <lineage>
        <taxon>Eukaryota</taxon>
        <taxon>Fungi</taxon>
        <taxon>Fungi incertae sedis</taxon>
        <taxon>Mucoromycota</taxon>
        <taxon>Glomeromycotina</taxon>
        <taxon>Glomeromycetes</taxon>
        <taxon>Paraglomerales</taxon>
        <taxon>Paraglomeraceae</taxon>
        <taxon>Paraglomus</taxon>
    </lineage>
</organism>
<evidence type="ECO:0000313" key="2">
    <source>
        <dbReference type="EMBL" id="CAG8602610.1"/>
    </source>
</evidence>
<evidence type="ECO:0000256" key="1">
    <source>
        <dbReference type="SAM" id="Phobius"/>
    </source>
</evidence>
<evidence type="ECO:0000313" key="3">
    <source>
        <dbReference type="Proteomes" id="UP000789572"/>
    </source>
</evidence>
<comment type="caution">
    <text evidence="2">The sequence shown here is derived from an EMBL/GenBank/DDBJ whole genome shotgun (WGS) entry which is preliminary data.</text>
</comment>
<gene>
    <name evidence="2" type="ORF">POCULU_LOCUS7544</name>
</gene>
<keyword evidence="1" id="KW-0812">Transmembrane</keyword>
<name>A0A9N9GDK5_9GLOM</name>
<dbReference type="AlphaFoldDB" id="A0A9N9GDK5"/>
<dbReference type="OrthoDB" id="2303332at2759"/>
<keyword evidence="1" id="KW-0472">Membrane</keyword>
<dbReference type="EMBL" id="CAJVPJ010001753">
    <property type="protein sequence ID" value="CAG8602610.1"/>
    <property type="molecule type" value="Genomic_DNA"/>
</dbReference>
<dbReference type="Proteomes" id="UP000789572">
    <property type="component" value="Unassembled WGS sequence"/>
</dbReference>